<dbReference type="Proteomes" id="UP001156641">
    <property type="component" value="Unassembled WGS sequence"/>
</dbReference>
<dbReference type="SUPFAM" id="SSF54631">
    <property type="entry name" value="CBS-domain pair"/>
    <property type="match status" value="1"/>
</dbReference>
<dbReference type="Pfam" id="PF04982">
    <property type="entry name" value="TM_HPP"/>
    <property type="match status" value="1"/>
</dbReference>
<feature type="domain" description="CBS" evidence="3">
    <location>
        <begin position="238"/>
        <end position="294"/>
    </location>
</feature>
<feature type="transmembrane region" description="Helical" evidence="2">
    <location>
        <begin position="92"/>
        <end position="112"/>
    </location>
</feature>
<dbReference type="InterPro" id="IPR007065">
    <property type="entry name" value="HPP"/>
</dbReference>
<name>A0ABQ6A588_9PROT</name>
<dbReference type="EMBL" id="BSOS01000067">
    <property type="protein sequence ID" value="GLR67630.1"/>
    <property type="molecule type" value="Genomic_DNA"/>
</dbReference>
<keyword evidence="2" id="KW-0812">Transmembrane</keyword>
<keyword evidence="1" id="KW-0129">CBS domain</keyword>
<dbReference type="InterPro" id="IPR046342">
    <property type="entry name" value="CBS_dom_sf"/>
</dbReference>
<feature type="domain" description="CBS" evidence="3">
    <location>
        <begin position="295"/>
        <end position="351"/>
    </location>
</feature>
<proteinExistence type="predicted"/>
<accession>A0ABQ6A588</accession>
<organism evidence="4 5">
    <name type="scientific">Acidocella aquatica</name>
    <dbReference type="NCBI Taxonomy" id="1922313"/>
    <lineage>
        <taxon>Bacteria</taxon>
        <taxon>Pseudomonadati</taxon>
        <taxon>Pseudomonadota</taxon>
        <taxon>Alphaproteobacteria</taxon>
        <taxon>Acetobacterales</taxon>
        <taxon>Acidocellaceae</taxon>
        <taxon>Acidocella</taxon>
    </lineage>
</organism>
<reference evidence="5" key="1">
    <citation type="journal article" date="2019" name="Int. J. Syst. Evol. Microbiol.">
        <title>The Global Catalogue of Microorganisms (GCM) 10K type strain sequencing project: providing services to taxonomists for standard genome sequencing and annotation.</title>
        <authorList>
            <consortium name="The Broad Institute Genomics Platform"/>
            <consortium name="The Broad Institute Genome Sequencing Center for Infectious Disease"/>
            <person name="Wu L."/>
            <person name="Ma J."/>
        </authorList>
    </citation>
    <scope>NUCLEOTIDE SEQUENCE [LARGE SCALE GENOMIC DNA]</scope>
    <source>
        <strain evidence="5">NBRC 112502</strain>
    </source>
</reference>
<evidence type="ECO:0000256" key="2">
    <source>
        <dbReference type="SAM" id="Phobius"/>
    </source>
</evidence>
<feature type="transmembrane region" description="Helical" evidence="2">
    <location>
        <begin position="41"/>
        <end position="61"/>
    </location>
</feature>
<keyword evidence="5" id="KW-1185">Reference proteome</keyword>
<dbReference type="InterPro" id="IPR058581">
    <property type="entry name" value="TM_HPP"/>
</dbReference>
<evidence type="ECO:0000313" key="4">
    <source>
        <dbReference type="EMBL" id="GLR67630.1"/>
    </source>
</evidence>
<feature type="transmembrane region" description="Helical" evidence="2">
    <location>
        <begin position="15"/>
        <end position="34"/>
    </location>
</feature>
<evidence type="ECO:0000259" key="3">
    <source>
        <dbReference type="PROSITE" id="PS51371"/>
    </source>
</evidence>
<comment type="caution">
    <text evidence="4">The sequence shown here is derived from an EMBL/GenBank/DDBJ whole genome shotgun (WGS) entry which is preliminary data.</text>
</comment>
<dbReference type="PANTHER" id="PTHR33741">
    <property type="entry name" value="TRANSMEMBRANE PROTEIN DDB_G0269096-RELATED"/>
    <property type="match status" value="1"/>
</dbReference>
<feature type="transmembrane region" description="Helical" evidence="2">
    <location>
        <begin position="132"/>
        <end position="156"/>
    </location>
</feature>
<gene>
    <name evidence="4" type="ORF">GCM10010909_23110</name>
</gene>
<dbReference type="PROSITE" id="PS51371">
    <property type="entry name" value="CBS"/>
    <property type="match status" value="2"/>
</dbReference>
<dbReference type="PANTHER" id="PTHR33741:SF5">
    <property type="entry name" value="TRANSMEMBRANE PROTEIN DDB_G0269096-RELATED"/>
    <property type="match status" value="1"/>
</dbReference>
<keyword evidence="2" id="KW-0472">Membrane</keyword>
<dbReference type="RefSeq" id="WP_284258370.1">
    <property type="nucleotide sequence ID" value="NZ_BSOS01000067.1"/>
</dbReference>
<keyword evidence="2" id="KW-1133">Transmembrane helix</keyword>
<sequence>MFILAGTTLRDRLQASLGALTGIALTGILSALLLGHANSLVLPLLIAPMGAAAVLVFAVPASPLAQPWPVVGGNIISAIAGIATAKLIPDPALAAGIAVAAAIALMSLTRSLHPPGGAVALLCVLGGPSVSAAGFFFAFIPVGLNCLLLVSFGIIYHSLVSNHSYPHKPAPLAANTHRTADLPAPLRAGFRPEDIDAALAESGESFDISRDDLDRLLRRVESHAAAHAHAHLTCADIMSRDVIQAQETTTPDAARALLLNHDVRTLPVTDATGLVTGAIGLRELSRNPAGTLISLMTPAITASPNQPASDLIAPLTDGSTRAVIITSPTGRAQGIVTQTDLLAALARPHPAP</sequence>
<dbReference type="InterPro" id="IPR000644">
    <property type="entry name" value="CBS_dom"/>
</dbReference>
<protein>
    <submittedName>
        <fullName evidence="4">Membrane protein</fullName>
    </submittedName>
</protein>
<evidence type="ECO:0000313" key="5">
    <source>
        <dbReference type="Proteomes" id="UP001156641"/>
    </source>
</evidence>
<dbReference type="SMART" id="SM00116">
    <property type="entry name" value="CBS"/>
    <property type="match status" value="2"/>
</dbReference>
<dbReference type="Gene3D" id="3.10.580.10">
    <property type="entry name" value="CBS-domain"/>
    <property type="match status" value="1"/>
</dbReference>
<dbReference type="Pfam" id="PF00571">
    <property type="entry name" value="CBS"/>
    <property type="match status" value="2"/>
</dbReference>
<evidence type="ECO:0000256" key="1">
    <source>
        <dbReference type="PROSITE-ProRule" id="PRU00703"/>
    </source>
</evidence>
<feature type="transmembrane region" description="Helical" evidence="2">
    <location>
        <begin position="67"/>
        <end position="85"/>
    </location>
</feature>